<dbReference type="RefSeq" id="XP_017782568.1">
    <property type="nucleotide sequence ID" value="XM_017927079.1"/>
</dbReference>
<organism evidence="6 7">
    <name type="scientific">Nicrophorus vespilloides</name>
    <name type="common">Boreal carrion beetle</name>
    <dbReference type="NCBI Taxonomy" id="110193"/>
    <lineage>
        <taxon>Eukaryota</taxon>
        <taxon>Metazoa</taxon>
        <taxon>Ecdysozoa</taxon>
        <taxon>Arthropoda</taxon>
        <taxon>Hexapoda</taxon>
        <taxon>Insecta</taxon>
        <taxon>Pterygota</taxon>
        <taxon>Neoptera</taxon>
        <taxon>Endopterygota</taxon>
        <taxon>Coleoptera</taxon>
        <taxon>Polyphaga</taxon>
        <taxon>Staphyliniformia</taxon>
        <taxon>Silphidae</taxon>
        <taxon>Nicrophorinae</taxon>
        <taxon>Nicrophorus</taxon>
    </lineage>
</organism>
<evidence type="ECO:0000256" key="3">
    <source>
        <dbReference type="ARBA" id="ARBA00023242"/>
    </source>
</evidence>
<gene>
    <name evidence="7" type="primary">LOC108566938</name>
</gene>
<dbReference type="Pfam" id="PF00505">
    <property type="entry name" value="HMG_box"/>
    <property type="match status" value="2"/>
</dbReference>
<feature type="domain" description="HMG box" evidence="5">
    <location>
        <begin position="51"/>
        <end position="119"/>
    </location>
</feature>
<keyword evidence="3 4" id="KW-0539">Nucleus</keyword>
<dbReference type="PROSITE" id="PS50118">
    <property type="entry name" value="HMG_BOX_2"/>
    <property type="match status" value="2"/>
</dbReference>
<dbReference type="GeneID" id="108566938"/>
<dbReference type="PANTHER" id="PTHR46318">
    <property type="entry name" value="UPSTREAM BINDING TRANSCRIPTION FACTOR"/>
    <property type="match status" value="1"/>
</dbReference>
<dbReference type="Gene3D" id="1.10.30.10">
    <property type="entry name" value="High mobility group box domain"/>
    <property type="match status" value="2"/>
</dbReference>
<reference evidence="7" key="1">
    <citation type="submission" date="2025-08" db="UniProtKB">
        <authorList>
            <consortium name="RefSeq"/>
        </authorList>
    </citation>
    <scope>IDENTIFICATION</scope>
    <source>
        <tissue evidence="7">Whole Larva</tissue>
    </source>
</reference>
<feature type="DNA-binding region" description="HMG box" evidence="4">
    <location>
        <begin position="51"/>
        <end position="119"/>
    </location>
</feature>
<dbReference type="Proteomes" id="UP000695000">
    <property type="component" value="Unplaced"/>
</dbReference>
<evidence type="ECO:0000313" key="6">
    <source>
        <dbReference type="Proteomes" id="UP000695000"/>
    </source>
</evidence>
<dbReference type="InterPro" id="IPR009071">
    <property type="entry name" value="HMG_box_dom"/>
</dbReference>
<keyword evidence="2 4" id="KW-0238">DNA-binding</keyword>
<dbReference type="SMART" id="SM00398">
    <property type="entry name" value="HMG"/>
    <property type="match status" value="2"/>
</dbReference>
<evidence type="ECO:0000256" key="1">
    <source>
        <dbReference type="ARBA" id="ARBA00004123"/>
    </source>
</evidence>
<dbReference type="SUPFAM" id="SSF47095">
    <property type="entry name" value="HMG-box"/>
    <property type="match status" value="2"/>
</dbReference>
<evidence type="ECO:0000313" key="7">
    <source>
        <dbReference type="RefSeq" id="XP_017782568.1"/>
    </source>
</evidence>
<keyword evidence="6" id="KW-1185">Reference proteome</keyword>
<protein>
    <submittedName>
        <fullName evidence="7">Transcription factor A, mitochondrial</fullName>
    </submittedName>
</protein>
<dbReference type="InterPro" id="IPR036910">
    <property type="entry name" value="HMG_box_dom_sf"/>
</dbReference>
<name>A0ABM1N6W8_NICVS</name>
<feature type="DNA-binding region" description="HMG box" evidence="4">
    <location>
        <begin position="156"/>
        <end position="219"/>
    </location>
</feature>
<dbReference type="InterPro" id="IPR051762">
    <property type="entry name" value="UBF1"/>
</dbReference>
<comment type="subcellular location">
    <subcellularLocation>
        <location evidence="1">Nucleus</location>
    </subcellularLocation>
</comment>
<evidence type="ECO:0000256" key="2">
    <source>
        <dbReference type="ARBA" id="ARBA00023125"/>
    </source>
</evidence>
<evidence type="ECO:0000256" key="4">
    <source>
        <dbReference type="PROSITE-ProRule" id="PRU00267"/>
    </source>
</evidence>
<evidence type="ECO:0000259" key="5">
    <source>
        <dbReference type="PROSITE" id="PS50118"/>
    </source>
</evidence>
<sequence>MSGQLLKLFNSFGGFKNILQTRSVLVGYQQNATMKHSAADKLKELNMPEKPKRPLTPYFRFMRDCREEYMRKNPDMKNTELTKVLALDWMNVHETIKEKYSDEYKSELDNYNKQHLIYLSKLSDEQKLAIKTAIKEQKDIKKKRHMKKRFREMNRPKRPLGPYMQFLMEYARKSNMNMKEVISSIKGKYQQLSESEKEVYVMRYEEAKARYEKEMVEWEAKMIEEGHVDVIRQIAQKENKPSRLRSKAKEE</sequence>
<feature type="domain" description="HMG box" evidence="5">
    <location>
        <begin position="156"/>
        <end position="219"/>
    </location>
</feature>
<proteinExistence type="predicted"/>
<accession>A0ABM1N6W8</accession>